<feature type="domain" description="PapC N-terminal" evidence="12">
    <location>
        <begin position="34"/>
        <end position="182"/>
    </location>
</feature>
<dbReference type="GO" id="GO:0009279">
    <property type="term" value="C:cell outer membrane"/>
    <property type="evidence" value="ECO:0007669"/>
    <property type="project" value="UniProtKB-SubCell"/>
</dbReference>
<dbReference type="InterPro" id="IPR025885">
    <property type="entry name" value="PapC_N"/>
</dbReference>
<dbReference type="InterPro" id="IPR025949">
    <property type="entry name" value="PapC-like_C"/>
</dbReference>
<evidence type="ECO:0000259" key="11">
    <source>
        <dbReference type="Pfam" id="PF13953"/>
    </source>
</evidence>
<evidence type="ECO:0000256" key="4">
    <source>
        <dbReference type="ARBA" id="ARBA00022452"/>
    </source>
</evidence>
<keyword evidence="6 10" id="KW-0812">Transmembrane</keyword>
<evidence type="ECO:0000256" key="2">
    <source>
        <dbReference type="ARBA" id="ARBA00008064"/>
    </source>
</evidence>
<keyword evidence="5" id="KW-1029">Fimbrium biogenesis</keyword>
<dbReference type="PANTHER" id="PTHR30451">
    <property type="entry name" value="OUTER MEMBRANE USHER PROTEIN"/>
    <property type="match status" value="1"/>
</dbReference>
<comment type="subcellular location">
    <subcellularLocation>
        <location evidence="1">Cell outer membrane</location>
        <topology evidence="1">Multi-pass membrane protein</topology>
    </subcellularLocation>
</comment>
<organism evidence="13 14">
    <name type="scientific">Providencia stuartii</name>
    <dbReference type="NCBI Taxonomy" id="588"/>
    <lineage>
        <taxon>Bacteria</taxon>
        <taxon>Pseudomonadati</taxon>
        <taxon>Pseudomonadota</taxon>
        <taxon>Gammaproteobacteria</taxon>
        <taxon>Enterobacterales</taxon>
        <taxon>Morganellaceae</taxon>
        <taxon>Providencia</taxon>
    </lineage>
</organism>
<feature type="domain" description="PapC-like C-terminal" evidence="11">
    <location>
        <begin position="775"/>
        <end position="840"/>
    </location>
</feature>
<evidence type="ECO:0000256" key="6">
    <source>
        <dbReference type="ARBA" id="ARBA00022692"/>
    </source>
</evidence>
<evidence type="ECO:0000256" key="1">
    <source>
        <dbReference type="ARBA" id="ARBA00004571"/>
    </source>
</evidence>
<dbReference type="InterPro" id="IPR043142">
    <property type="entry name" value="PapC-like_C_sf"/>
</dbReference>
<reference evidence="13 14" key="1">
    <citation type="submission" date="2023-03" db="EMBL/GenBank/DDBJ databases">
        <title>WGS of NDM-producing Providencia thailandensis from Ukrainian patients.</title>
        <authorList>
            <person name="Zabicka D."/>
            <person name="Izdebski R."/>
            <person name="Urbanowicz P."/>
            <person name="Biedrzycka M."/>
            <person name="Guzek A."/>
            <person name="Gniadkowski M."/>
        </authorList>
    </citation>
    <scope>NUCLEOTIDE SEQUENCE [LARGE SCALE GENOMIC DNA]</scope>
    <source>
        <strain evidence="13 14">8015-22</strain>
    </source>
</reference>
<dbReference type="RefSeq" id="WP_227698348.1">
    <property type="nucleotide sequence ID" value="NZ_CP181870.1"/>
</dbReference>
<dbReference type="Gene3D" id="3.10.20.410">
    <property type="match status" value="1"/>
</dbReference>
<keyword evidence="3" id="KW-0813">Transport</keyword>
<evidence type="ECO:0000256" key="8">
    <source>
        <dbReference type="ARBA" id="ARBA00023136"/>
    </source>
</evidence>
<dbReference type="InterPro" id="IPR000015">
    <property type="entry name" value="Fimb_usher"/>
</dbReference>
<evidence type="ECO:0000256" key="5">
    <source>
        <dbReference type="ARBA" id="ARBA00022558"/>
    </source>
</evidence>
<accession>A0AAJ1NA53</accession>
<name>A0AAJ1NA53_PROST</name>
<dbReference type="Proteomes" id="UP001163056">
    <property type="component" value="Unassembled WGS sequence"/>
</dbReference>
<dbReference type="EMBL" id="JAREJI010000004">
    <property type="protein sequence ID" value="MDE8769753.1"/>
    <property type="molecule type" value="Genomic_DNA"/>
</dbReference>
<dbReference type="GO" id="GO:0015473">
    <property type="term" value="F:fimbrial usher porin activity"/>
    <property type="evidence" value="ECO:0007669"/>
    <property type="project" value="InterPro"/>
</dbReference>
<comment type="similarity">
    <text evidence="2">Belongs to the fimbrial export usher family.</text>
</comment>
<evidence type="ECO:0000313" key="13">
    <source>
        <dbReference type="EMBL" id="MDE8769753.1"/>
    </source>
</evidence>
<dbReference type="PANTHER" id="PTHR30451:SF21">
    <property type="entry name" value="FIMBRIAL USHER DOMAIN-CONTAINING PROTEIN YDET-RELATED"/>
    <property type="match status" value="1"/>
</dbReference>
<protein>
    <submittedName>
        <fullName evidence="13">Fimbrial biogenesis outer membrane usher protein</fullName>
    </submittedName>
</protein>
<dbReference type="AlphaFoldDB" id="A0AAJ1NA53"/>
<keyword evidence="4" id="KW-1134">Transmembrane beta strand</keyword>
<keyword evidence="8 10" id="KW-0472">Membrane</keyword>
<dbReference type="FunFam" id="2.60.40.3110:FF:000001">
    <property type="entry name" value="Putative fimbrial outer membrane usher"/>
    <property type="match status" value="1"/>
</dbReference>
<comment type="caution">
    <text evidence="13">The sequence shown here is derived from an EMBL/GenBank/DDBJ whole genome shotgun (WGS) entry which is preliminary data.</text>
</comment>
<dbReference type="Gene3D" id="2.60.40.2070">
    <property type="match status" value="1"/>
</dbReference>
<evidence type="ECO:0000259" key="12">
    <source>
        <dbReference type="Pfam" id="PF13954"/>
    </source>
</evidence>
<sequence length="861" mass="94265">MKLYHSSKMKSGIFYLSFISYCLGIAGYSYAEDYFDPKLLSLQSGMDPNSIDLSQFEKANTVPEGKYNITVFINKKDMGSMDVTFVKGHDGDVSAEFTKSMLGEFGVNVASTPTLQKLSDDEAITALGDYIPDAFVKTNLSKLSMEISIPQIYMDNRANGYVPEGLLENGIPAILLSYQLNGSHSRNKSQRETQNNDNAFLSLRGGVNLGAWRLRSNYRYYYSNSEGRRNYTNRTSTFSNTYVMRAINALRGEVLVGESSTGSNVFDSIPFKGIKLFSNEKMLPSSMRGFAPEINGIAQSNARITVSQNGNVVYQTYVAPGPFSIKDLYPTGSSGNLQVNISEEDGSERTFVYPYSSLPVMLRPGGMKYEVTAGEYNGNLTRSSKRAKFLLGSLVYGLPYDVTLYGGSLFSKDYFSGVMGTGISLGNFGALSVDITHAAASFVSGDRKEGQSFRIKYSKSLTSTGTNVDLTALRYSTRHFFSFSDFNTHNYQLNDGVAPWLGLRQHSSFRTALSQSLGKYGSIYLSGSRTDYWDSNTETTQLSTGYNGNFKGVNYNVSYAIDYRKSDSRNDWPKNHQISFNVNVPFSLFTNEEHLRNMSSNYYISKNNRGNYSQQVGLHGSLLDRDLSYSVSQSMGNNNQESNSAISLNYNTSKGSFSGGYNYSSSSSSVNAGVNGGMVIHSGGLTLARTLGNSVVLVEAPDADGTSLNQGNAKIDMFGYAVAPNVNEYAKNTIGLNVNTLPDDVTLPKTSQNVYPTKGAVVKAKFPTRVGMQALISLTYRDGVIPFGAIAKLVDDETNEENTSIVGDNGQLYMSGLPDSGTLLIQWGNSHSASCGAHYSHLKDIAVTEDNPIRKINLTCQ</sequence>
<dbReference type="Gene3D" id="2.60.40.2610">
    <property type="entry name" value="Outer membrane usher protein FimD, plug domain"/>
    <property type="match status" value="1"/>
</dbReference>
<gene>
    <name evidence="13" type="ORF">PZS58_09455</name>
</gene>
<dbReference type="Gene3D" id="2.60.40.3110">
    <property type="match status" value="1"/>
</dbReference>
<dbReference type="InterPro" id="IPR042186">
    <property type="entry name" value="FimD_plug_dom"/>
</dbReference>
<evidence type="ECO:0000256" key="9">
    <source>
        <dbReference type="ARBA" id="ARBA00023237"/>
    </source>
</evidence>
<dbReference type="GO" id="GO:0009297">
    <property type="term" value="P:pilus assembly"/>
    <property type="evidence" value="ECO:0007669"/>
    <property type="project" value="InterPro"/>
</dbReference>
<feature type="transmembrane region" description="Helical" evidence="10">
    <location>
        <begin position="12"/>
        <end position="31"/>
    </location>
</feature>
<dbReference type="Pfam" id="PF00577">
    <property type="entry name" value="Usher"/>
    <property type="match status" value="1"/>
</dbReference>
<dbReference type="Pfam" id="PF13954">
    <property type="entry name" value="PapC_N"/>
    <property type="match status" value="1"/>
</dbReference>
<keyword evidence="10" id="KW-1133">Transmembrane helix</keyword>
<dbReference type="Pfam" id="PF13953">
    <property type="entry name" value="PapC_C"/>
    <property type="match status" value="1"/>
</dbReference>
<dbReference type="SUPFAM" id="SSF141729">
    <property type="entry name" value="FimD N-terminal domain-like"/>
    <property type="match status" value="1"/>
</dbReference>
<dbReference type="InterPro" id="IPR037224">
    <property type="entry name" value="PapC_N_sf"/>
</dbReference>
<keyword evidence="7" id="KW-0732">Signal</keyword>
<proteinExistence type="inferred from homology"/>
<evidence type="ECO:0000313" key="14">
    <source>
        <dbReference type="Proteomes" id="UP001163056"/>
    </source>
</evidence>
<evidence type="ECO:0000256" key="10">
    <source>
        <dbReference type="SAM" id="Phobius"/>
    </source>
</evidence>
<keyword evidence="9" id="KW-0998">Cell outer membrane</keyword>
<evidence type="ECO:0000256" key="3">
    <source>
        <dbReference type="ARBA" id="ARBA00022448"/>
    </source>
</evidence>
<evidence type="ECO:0000256" key="7">
    <source>
        <dbReference type="ARBA" id="ARBA00022729"/>
    </source>
</evidence>